<dbReference type="STRING" id="441959.B8M1S4"/>
<dbReference type="InterPro" id="IPR008030">
    <property type="entry name" value="NmrA-like"/>
</dbReference>
<evidence type="ECO:0000313" key="4">
    <source>
        <dbReference type="EMBL" id="EED22161.1"/>
    </source>
</evidence>
<dbReference type="eggNOG" id="ENOG502S2BC">
    <property type="taxonomic scope" value="Eukaryota"/>
</dbReference>
<dbReference type="RefSeq" id="XP_002479124.1">
    <property type="nucleotide sequence ID" value="XM_002479079.1"/>
</dbReference>
<dbReference type="Gene3D" id="3.40.50.720">
    <property type="entry name" value="NAD(P)-binding Rossmann-like Domain"/>
    <property type="match status" value="1"/>
</dbReference>
<dbReference type="InParanoid" id="B8M1S4"/>
<dbReference type="AlphaFoldDB" id="B8M1S4"/>
<dbReference type="Gene3D" id="3.90.25.10">
    <property type="entry name" value="UDP-galactose 4-epimerase, domain 1"/>
    <property type="match status" value="1"/>
</dbReference>
<dbReference type="GeneID" id="8103735"/>
<evidence type="ECO:0000313" key="5">
    <source>
        <dbReference type="Proteomes" id="UP000001745"/>
    </source>
</evidence>
<keyword evidence="1" id="KW-0521">NADP</keyword>
<dbReference type="OMA" id="WMSISCG"/>
<reference evidence="5" key="1">
    <citation type="journal article" date="2015" name="Genome Announc.">
        <title>Genome sequence of the AIDS-associated pathogen Penicillium marneffei (ATCC18224) and its near taxonomic relative Talaromyces stipitatus (ATCC10500).</title>
        <authorList>
            <person name="Nierman W.C."/>
            <person name="Fedorova-Abrams N.D."/>
            <person name="Andrianopoulos A."/>
        </authorList>
    </citation>
    <scope>NUCLEOTIDE SEQUENCE [LARGE SCALE GENOMIC DNA]</scope>
    <source>
        <strain evidence="5">ATCC 10500 / CBS 375.48 / QM 6759 / NRRL 1006</strain>
    </source>
</reference>
<dbReference type="Proteomes" id="UP000001745">
    <property type="component" value="Unassembled WGS sequence"/>
</dbReference>
<evidence type="ECO:0000256" key="2">
    <source>
        <dbReference type="ARBA" id="ARBA00023002"/>
    </source>
</evidence>
<dbReference type="SUPFAM" id="SSF51735">
    <property type="entry name" value="NAD(P)-binding Rossmann-fold domains"/>
    <property type="match status" value="1"/>
</dbReference>
<dbReference type="InterPro" id="IPR045312">
    <property type="entry name" value="PCBER-like"/>
</dbReference>
<accession>B8M1S4</accession>
<protein>
    <recommendedName>
        <fullName evidence="3">NmrA-like domain-containing protein</fullName>
    </recommendedName>
</protein>
<proteinExistence type="predicted"/>
<sequence>MSCGFNSSGIKNLKIIIIGATGSIGSVVLEAFLKEPSFTISALQRASSKSKLSSDVNVISIDESYPLNALVSAFSGQDVVVNCMTSSAVGDQKRFIDAAVEANVKRYVASEFGLNNNRPDARALNSVFREKGEIQDYLRSKVDAGLEWMSIACGMWLKWSTTHDFLGMHVKERRMVIWDEGNGYISTSTQDNTVLAIIKALTEKWEETKNRIVFLSEYAITQNELLAFLERFSGEKFTVERINSEEFIKQKKAAVEAGDPYAVYDLIDVGFASGRFGGHLEKEGKIDNDLLGLPKRSLEDIMREAYEAVN</sequence>
<dbReference type="CDD" id="cd05259">
    <property type="entry name" value="PCBER_SDR_a"/>
    <property type="match status" value="1"/>
</dbReference>
<dbReference type="GO" id="GO:0016491">
    <property type="term" value="F:oxidoreductase activity"/>
    <property type="evidence" value="ECO:0007669"/>
    <property type="project" value="UniProtKB-KW"/>
</dbReference>
<dbReference type="InterPro" id="IPR036291">
    <property type="entry name" value="NAD(P)-bd_dom_sf"/>
</dbReference>
<evidence type="ECO:0000259" key="3">
    <source>
        <dbReference type="Pfam" id="PF05368"/>
    </source>
</evidence>
<dbReference type="HOGENOM" id="CLU_044876_3_0_1"/>
<evidence type="ECO:0000256" key="1">
    <source>
        <dbReference type="ARBA" id="ARBA00022857"/>
    </source>
</evidence>
<organism evidence="4 5">
    <name type="scientific">Talaromyces stipitatus (strain ATCC 10500 / CBS 375.48 / QM 6759 / NRRL 1006)</name>
    <name type="common">Penicillium stipitatum</name>
    <dbReference type="NCBI Taxonomy" id="441959"/>
    <lineage>
        <taxon>Eukaryota</taxon>
        <taxon>Fungi</taxon>
        <taxon>Dikarya</taxon>
        <taxon>Ascomycota</taxon>
        <taxon>Pezizomycotina</taxon>
        <taxon>Eurotiomycetes</taxon>
        <taxon>Eurotiomycetidae</taxon>
        <taxon>Eurotiales</taxon>
        <taxon>Trichocomaceae</taxon>
        <taxon>Talaromyces</taxon>
        <taxon>Talaromyces sect. Talaromyces</taxon>
    </lineage>
</organism>
<gene>
    <name evidence="4" type="ORF">TSTA_094070</name>
</gene>
<dbReference type="InterPro" id="IPR051609">
    <property type="entry name" value="NmrA/Isoflavone_reductase-like"/>
</dbReference>
<dbReference type="PhylomeDB" id="B8M1S4"/>
<keyword evidence="2" id="KW-0560">Oxidoreductase</keyword>
<dbReference type="PANTHER" id="PTHR47706:SF9">
    <property type="entry name" value="NMRA-LIKE DOMAIN-CONTAINING PROTEIN-RELATED"/>
    <property type="match status" value="1"/>
</dbReference>
<dbReference type="PANTHER" id="PTHR47706">
    <property type="entry name" value="NMRA-LIKE FAMILY PROTEIN"/>
    <property type="match status" value="1"/>
</dbReference>
<dbReference type="EMBL" id="EQ962653">
    <property type="protein sequence ID" value="EED22161.1"/>
    <property type="molecule type" value="Genomic_DNA"/>
</dbReference>
<dbReference type="VEuPathDB" id="FungiDB:TSTA_094070"/>
<feature type="domain" description="NmrA-like" evidence="3">
    <location>
        <begin position="14"/>
        <end position="250"/>
    </location>
</feature>
<dbReference type="Pfam" id="PF05368">
    <property type="entry name" value="NmrA"/>
    <property type="match status" value="1"/>
</dbReference>
<name>B8M1S4_TALSN</name>
<keyword evidence="5" id="KW-1185">Reference proteome</keyword>
<dbReference type="OrthoDB" id="9974981at2759"/>